<proteinExistence type="predicted"/>
<organism evidence="1 2">
    <name type="scientific">Streptomyces flavovirens</name>
    <dbReference type="NCBI Taxonomy" id="52258"/>
    <lineage>
        <taxon>Bacteria</taxon>
        <taxon>Bacillati</taxon>
        <taxon>Actinomycetota</taxon>
        <taxon>Actinomycetes</taxon>
        <taxon>Kitasatosporales</taxon>
        <taxon>Streptomycetaceae</taxon>
        <taxon>Streptomyces</taxon>
    </lineage>
</organism>
<name>A0ABV8ND71_9ACTN</name>
<evidence type="ECO:0000313" key="1">
    <source>
        <dbReference type="EMBL" id="MFC4190374.1"/>
    </source>
</evidence>
<evidence type="ECO:0000313" key="2">
    <source>
        <dbReference type="Proteomes" id="UP001595871"/>
    </source>
</evidence>
<reference evidence="2" key="1">
    <citation type="journal article" date="2019" name="Int. J. Syst. Evol. Microbiol.">
        <title>The Global Catalogue of Microorganisms (GCM) 10K type strain sequencing project: providing services to taxonomists for standard genome sequencing and annotation.</title>
        <authorList>
            <consortium name="The Broad Institute Genomics Platform"/>
            <consortium name="The Broad Institute Genome Sequencing Center for Infectious Disease"/>
            <person name="Wu L."/>
            <person name="Ma J."/>
        </authorList>
    </citation>
    <scope>NUCLEOTIDE SEQUENCE [LARGE SCALE GENOMIC DNA]</scope>
    <source>
        <strain evidence="2">CCM 3243</strain>
    </source>
</reference>
<comment type="caution">
    <text evidence="1">The sequence shown here is derived from an EMBL/GenBank/DDBJ whole genome shotgun (WGS) entry which is preliminary data.</text>
</comment>
<dbReference type="EMBL" id="JBHSCF010000055">
    <property type="protein sequence ID" value="MFC4190374.1"/>
    <property type="molecule type" value="Genomic_DNA"/>
</dbReference>
<dbReference type="RefSeq" id="WP_200696974.1">
    <property type="nucleotide sequence ID" value="NZ_BAAAYA010000005.1"/>
</dbReference>
<protein>
    <submittedName>
        <fullName evidence="1">Uncharacterized protein</fullName>
    </submittedName>
</protein>
<sequence>MGETVPGCYLPPRTPRRADEVRDAISRAFDIPTTHTADPPEQDTFAGHQLEHGEQSFIIVTRYQKALRLLAEAYVEQEQLLLQVQGLSGELVAARGQARAWQEKHLELAERCTVAVCGASAVAGGGGA</sequence>
<dbReference type="Proteomes" id="UP001595871">
    <property type="component" value="Unassembled WGS sequence"/>
</dbReference>
<accession>A0ABV8ND71</accession>
<gene>
    <name evidence="1" type="ORF">ACFO3R_28955</name>
</gene>
<keyword evidence="2" id="KW-1185">Reference proteome</keyword>